<gene>
    <name evidence="7" type="ORF">BEMITA_LOCUS7841</name>
</gene>
<evidence type="ECO:0000313" key="7">
    <source>
        <dbReference type="EMBL" id="CAH0388966.1"/>
    </source>
</evidence>
<feature type="transmembrane region" description="Helical" evidence="6">
    <location>
        <begin position="340"/>
        <end position="356"/>
    </location>
</feature>
<feature type="transmembrane region" description="Helical" evidence="6">
    <location>
        <begin position="408"/>
        <end position="426"/>
    </location>
</feature>
<evidence type="ECO:0000256" key="1">
    <source>
        <dbReference type="ARBA" id="ARBA00004141"/>
    </source>
</evidence>
<feature type="compositionally biased region" description="Basic and acidic residues" evidence="5">
    <location>
        <begin position="1"/>
        <end position="25"/>
    </location>
</feature>
<feature type="transmembrane region" description="Helical" evidence="6">
    <location>
        <begin position="466"/>
        <end position="487"/>
    </location>
</feature>
<feature type="transmembrane region" description="Helical" evidence="6">
    <location>
        <begin position="236"/>
        <end position="257"/>
    </location>
</feature>
<dbReference type="PANTHER" id="PTHR23507">
    <property type="entry name" value="ZGC:174356"/>
    <property type="match status" value="1"/>
</dbReference>
<protein>
    <submittedName>
        <fullName evidence="7">Uncharacterized protein</fullName>
    </submittedName>
</protein>
<organism evidence="7 8">
    <name type="scientific">Bemisia tabaci</name>
    <name type="common">Sweetpotato whitefly</name>
    <name type="synonym">Aleurodes tabaci</name>
    <dbReference type="NCBI Taxonomy" id="7038"/>
    <lineage>
        <taxon>Eukaryota</taxon>
        <taxon>Metazoa</taxon>
        <taxon>Ecdysozoa</taxon>
        <taxon>Arthropoda</taxon>
        <taxon>Hexapoda</taxon>
        <taxon>Insecta</taxon>
        <taxon>Pterygota</taxon>
        <taxon>Neoptera</taxon>
        <taxon>Paraneoptera</taxon>
        <taxon>Hemiptera</taxon>
        <taxon>Sternorrhyncha</taxon>
        <taxon>Aleyrodoidea</taxon>
        <taxon>Aleyrodidae</taxon>
        <taxon>Aleyrodinae</taxon>
        <taxon>Bemisia</taxon>
    </lineage>
</organism>
<dbReference type="SUPFAM" id="SSF103473">
    <property type="entry name" value="MFS general substrate transporter"/>
    <property type="match status" value="1"/>
</dbReference>
<keyword evidence="8" id="KW-1185">Reference proteome</keyword>
<evidence type="ECO:0000256" key="2">
    <source>
        <dbReference type="ARBA" id="ARBA00022692"/>
    </source>
</evidence>
<dbReference type="GO" id="GO:0022857">
    <property type="term" value="F:transmembrane transporter activity"/>
    <property type="evidence" value="ECO:0007669"/>
    <property type="project" value="InterPro"/>
</dbReference>
<evidence type="ECO:0000313" key="8">
    <source>
        <dbReference type="Proteomes" id="UP001152759"/>
    </source>
</evidence>
<evidence type="ECO:0000256" key="5">
    <source>
        <dbReference type="SAM" id="MobiDB-lite"/>
    </source>
</evidence>
<sequence length="588" mass="65134">MESIEDRLKSKGGEKRPEKDGDYGERKKKPSNLELIKICLRNTTVEPLIGFYIIPCVLASLATQNLSLDKACRVNLRFNSSVCDALVDRNTKNYTQQETEVQQLVAAMSIWKTILQSSIPAVLIVFLGSWSDRNCRRKPLMLIPVIGECCTVIGLLFCTYFFYELPMEVAGLCESLFPALTGGWMTMFMAVFSYIGDVTSVENRTLRIGVVNVFCSLGVPIGTALSGILYKLIGYYGVFSISACMYMIGLSYGVLFIKDSTNYFKAIQNNNNNNNNVNSVQVNSISNSVSVVPVKESLPPKKSERVSCCAFLRDFFDFKHFCSALQVTFKSGDKDRKTKIVLLMIAIVVIMGPLHGEMHVSYLFARYRFNWDELDYSIFSTFSMITSLVGTSISVGVFSHLLKIDDSLIGVMSCMSKILAGFIYAYAPTETIYYLGSLVDIVNGTSFIAVRSIISKLVPADELGKVNSIFGVSEALVPLIYGPMYSAVYSATLHSMPGAFYLLGGALTMPAVIIFLWIYFNDKRQLQKLQSASKCPESQLPAIDGEELSKVTKVEHRNNHNTLLCGVTNQGFQSGEILNNCSNGIKCS</sequence>
<keyword evidence="4 6" id="KW-0472">Membrane</keyword>
<feature type="transmembrane region" description="Helical" evidence="6">
    <location>
        <begin position="175"/>
        <end position="196"/>
    </location>
</feature>
<dbReference type="Proteomes" id="UP001152759">
    <property type="component" value="Chromosome 4"/>
</dbReference>
<feature type="transmembrane region" description="Helical" evidence="6">
    <location>
        <begin position="376"/>
        <end position="401"/>
    </location>
</feature>
<dbReference type="KEGG" id="btab:109031543"/>
<accession>A0A9P0ACR4</accession>
<feature type="transmembrane region" description="Helical" evidence="6">
    <location>
        <begin position="140"/>
        <end position="163"/>
    </location>
</feature>
<keyword evidence="2 6" id="KW-0812">Transmembrane</keyword>
<keyword evidence="3 6" id="KW-1133">Transmembrane helix</keyword>
<dbReference type="InterPro" id="IPR036259">
    <property type="entry name" value="MFS_trans_sf"/>
</dbReference>
<reference evidence="7" key="1">
    <citation type="submission" date="2021-12" db="EMBL/GenBank/DDBJ databases">
        <authorList>
            <person name="King R."/>
        </authorList>
    </citation>
    <scope>NUCLEOTIDE SEQUENCE</scope>
</reference>
<proteinExistence type="predicted"/>
<feature type="transmembrane region" description="Helical" evidence="6">
    <location>
        <begin position="499"/>
        <end position="520"/>
    </location>
</feature>
<evidence type="ECO:0000256" key="3">
    <source>
        <dbReference type="ARBA" id="ARBA00022989"/>
    </source>
</evidence>
<dbReference type="PANTHER" id="PTHR23507:SF1">
    <property type="entry name" value="FI18259P1-RELATED"/>
    <property type="match status" value="1"/>
</dbReference>
<evidence type="ECO:0000256" key="4">
    <source>
        <dbReference type="ARBA" id="ARBA00023136"/>
    </source>
</evidence>
<evidence type="ECO:0000256" key="6">
    <source>
        <dbReference type="SAM" id="Phobius"/>
    </source>
</evidence>
<dbReference type="EMBL" id="OU963865">
    <property type="protein sequence ID" value="CAH0388966.1"/>
    <property type="molecule type" value="Genomic_DNA"/>
</dbReference>
<dbReference type="AlphaFoldDB" id="A0A9P0ACR4"/>
<comment type="subcellular location">
    <subcellularLocation>
        <location evidence="1">Membrane</location>
        <topology evidence="1">Multi-pass membrane protein</topology>
    </subcellularLocation>
</comment>
<dbReference type="Gene3D" id="1.20.1250.20">
    <property type="entry name" value="MFS general substrate transporter like domains"/>
    <property type="match status" value="1"/>
</dbReference>
<dbReference type="InterPro" id="IPR011701">
    <property type="entry name" value="MFS"/>
</dbReference>
<feature type="region of interest" description="Disordered" evidence="5">
    <location>
        <begin position="1"/>
        <end position="27"/>
    </location>
</feature>
<feature type="transmembrane region" description="Helical" evidence="6">
    <location>
        <begin position="208"/>
        <end position="230"/>
    </location>
</feature>
<feature type="transmembrane region" description="Helical" evidence="6">
    <location>
        <begin position="432"/>
        <end position="454"/>
    </location>
</feature>
<dbReference type="Pfam" id="PF07690">
    <property type="entry name" value="MFS_1"/>
    <property type="match status" value="1"/>
</dbReference>
<name>A0A9P0ACR4_BEMTA</name>
<dbReference type="GO" id="GO:0016020">
    <property type="term" value="C:membrane"/>
    <property type="evidence" value="ECO:0007669"/>
    <property type="project" value="UniProtKB-SubCell"/>
</dbReference>